<proteinExistence type="predicted"/>
<evidence type="ECO:0008006" key="4">
    <source>
        <dbReference type="Google" id="ProtNLM"/>
    </source>
</evidence>
<reference evidence="2 3" key="1">
    <citation type="submission" date="2016-10" db="EMBL/GenBank/DDBJ databases">
        <authorList>
            <person name="de Groot N.N."/>
        </authorList>
    </citation>
    <scope>NUCLEOTIDE SEQUENCE [LARGE SCALE GENOMIC DNA]</scope>
    <source>
        <strain evidence="2 3">DSM 45514</strain>
    </source>
</reference>
<evidence type="ECO:0000313" key="2">
    <source>
        <dbReference type="EMBL" id="SDC97957.1"/>
    </source>
</evidence>
<dbReference type="AlphaFoldDB" id="A0A1G6R1R7"/>
<feature type="region of interest" description="Disordered" evidence="1">
    <location>
        <begin position="1"/>
        <end position="29"/>
    </location>
</feature>
<keyword evidence="3" id="KW-1185">Reference proteome</keyword>
<accession>A0A1G6R1R7</accession>
<evidence type="ECO:0000256" key="1">
    <source>
        <dbReference type="SAM" id="MobiDB-lite"/>
    </source>
</evidence>
<sequence>MLVGCQENENTSPAVNYSVPDNGRPSYSIEGELENFEDEVGSNPELPHQFPFEIKSASAKYEKIGGKQLRLTYYGDEKGKMKDGHPYLEVNVRAKKQPWKEGELQRGGVKTVEVNGVKAKLHPSYGPMKWEKDGLYYRIQLMGKINMDREKAYLKVAESFQEVQ</sequence>
<evidence type="ECO:0000313" key="3">
    <source>
        <dbReference type="Proteomes" id="UP000199387"/>
    </source>
</evidence>
<gene>
    <name evidence="2" type="ORF">SAMN04488112_12518</name>
</gene>
<name>A0A1G6R1R7_9BACL</name>
<organism evidence="2 3">
    <name type="scientific">Melghirimyces thermohalophilus</name>
    <dbReference type="NCBI Taxonomy" id="1236220"/>
    <lineage>
        <taxon>Bacteria</taxon>
        <taxon>Bacillati</taxon>
        <taxon>Bacillota</taxon>
        <taxon>Bacilli</taxon>
        <taxon>Bacillales</taxon>
        <taxon>Thermoactinomycetaceae</taxon>
        <taxon>Melghirimyces</taxon>
    </lineage>
</organism>
<dbReference type="Proteomes" id="UP000199387">
    <property type="component" value="Unassembled WGS sequence"/>
</dbReference>
<protein>
    <recommendedName>
        <fullName evidence="4">DUF4367 domain-containing protein</fullName>
    </recommendedName>
</protein>
<dbReference type="EMBL" id="FMZA01000025">
    <property type="protein sequence ID" value="SDC97957.1"/>
    <property type="molecule type" value="Genomic_DNA"/>
</dbReference>